<keyword evidence="2" id="KW-1185">Reference proteome</keyword>
<organism evidence="1 2">
    <name type="scientific">Russula ochroleuca</name>
    <dbReference type="NCBI Taxonomy" id="152965"/>
    <lineage>
        <taxon>Eukaryota</taxon>
        <taxon>Fungi</taxon>
        <taxon>Dikarya</taxon>
        <taxon>Basidiomycota</taxon>
        <taxon>Agaricomycotina</taxon>
        <taxon>Agaricomycetes</taxon>
        <taxon>Russulales</taxon>
        <taxon>Russulaceae</taxon>
        <taxon>Russula</taxon>
    </lineage>
</organism>
<comment type="caution">
    <text evidence="1">The sequence shown here is derived from an EMBL/GenBank/DDBJ whole genome shotgun (WGS) entry which is preliminary data.</text>
</comment>
<sequence length="195" mass="21879">MDSPPLSISDIGTSASNFRGPMSAYNPYPTYPTYPSYPRRYYGSSYGAPSTIMQQGYYPTAYTPSATYSNYSGYSGYSSGAYGTGVPSERTYFSYNGKLVRSYKIRSYRRAQKHVLDLFPDMLNGIASSRIQFYVVRPGYSSRGRYVGLKSYISKNAWPTEMDSLADHEAVGIEIRPSVSFTESVASFFNRSRFV</sequence>
<evidence type="ECO:0000313" key="1">
    <source>
        <dbReference type="EMBL" id="KAF8485969.1"/>
    </source>
</evidence>
<dbReference type="Proteomes" id="UP000759537">
    <property type="component" value="Unassembled WGS sequence"/>
</dbReference>
<dbReference type="EMBL" id="WHVB01000002">
    <property type="protein sequence ID" value="KAF8485969.1"/>
    <property type="molecule type" value="Genomic_DNA"/>
</dbReference>
<name>A0A9P5N3X0_9AGAM</name>
<reference evidence="1" key="2">
    <citation type="journal article" date="2020" name="Nat. Commun.">
        <title>Large-scale genome sequencing of mycorrhizal fungi provides insights into the early evolution of symbiotic traits.</title>
        <authorList>
            <person name="Miyauchi S."/>
            <person name="Kiss E."/>
            <person name="Kuo A."/>
            <person name="Drula E."/>
            <person name="Kohler A."/>
            <person name="Sanchez-Garcia M."/>
            <person name="Morin E."/>
            <person name="Andreopoulos B."/>
            <person name="Barry K.W."/>
            <person name="Bonito G."/>
            <person name="Buee M."/>
            <person name="Carver A."/>
            <person name="Chen C."/>
            <person name="Cichocki N."/>
            <person name="Clum A."/>
            <person name="Culley D."/>
            <person name="Crous P.W."/>
            <person name="Fauchery L."/>
            <person name="Girlanda M."/>
            <person name="Hayes R.D."/>
            <person name="Keri Z."/>
            <person name="LaButti K."/>
            <person name="Lipzen A."/>
            <person name="Lombard V."/>
            <person name="Magnuson J."/>
            <person name="Maillard F."/>
            <person name="Murat C."/>
            <person name="Nolan M."/>
            <person name="Ohm R.A."/>
            <person name="Pangilinan J."/>
            <person name="Pereira M.F."/>
            <person name="Perotto S."/>
            <person name="Peter M."/>
            <person name="Pfister S."/>
            <person name="Riley R."/>
            <person name="Sitrit Y."/>
            <person name="Stielow J.B."/>
            <person name="Szollosi G."/>
            <person name="Zifcakova L."/>
            <person name="Stursova M."/>
            <person name="Spatafora J.W."/>
            <person name="Tedersoo L."/>
            <person name="Vaario L.M."/>
            <person name="Yamada A."/>
            <person name="Yan M."/>
            <person name="Wang P."/>
            <person name="Xu J."/>
            <person name="Bruns T."/>
            <person name="Baldrian P."/>
            <person name="Vilgalys R."/>
            <person name="Dunand C."/>
            <person name="Henrissat B."/>
            <person name="Grigoriev I.V."/>
            <person name="Hibbett D."/>
            <person name="Nagy L.G."/>
            <person name="Martin F.M."/>
        </authorList>
    </citation>
    <scope>NUCLEOTIDE SEQUENCE</scope>
    <source>
        <strain evidence="1">Prilba</strain>
    </source>
</reference>
<gene>
    <name evidence="1" type="ORF">DFH94DRAFT_162322</name>
</gene>
<accession>A0A9P5N3X0</accession>
<reference evidence="1" key="1">
    <citation type="submission" date="2019-10" db="EMBL/GenBank/DDBJ databases">
        <authorList>
            <consortium name="DOE Joint Genome Institute"/>
            <person name="Kuo A."/>
            <person name="Miyauchi S."/>
            <person name="Kiss E."/>
            <person name="Drula E."/>
            <person name="Kohler A."/>
            <person name="Sanchez-Garcia M."/>
            <person name="Andreopoulos B."/>
            <person name="Barry K.W."/>
            <person name="Bonito G."/>
            <person name="Buee M."/>
            <person name="Carver A."/>
            <person name="Chen C."/>
            <person name="Cichocki N."/>
            <person name="Clum A."/>
            <person name="Culley D."/>
            <person name="Crous P.W."/>
            <person name="Fauchery L."/>
            <person name="Girlanda M."/>
            <person name="Hayes R."/>
            <person name="Keri Z."/>
            <person name="LaButti K."/>
            <person name="Lipzen A."/>
            <person name="Lombard V."/>
            <person name="Magnuson J."/>
            <person name="Maillard F."/>
            <person name="Morin E."/>
            <person name="Murat C."/>
            <person name="Nolan M."/>
            <person name="Ohm R."/>
            <person name="Pangilinan J."/>
            <person name="Pereira M."/>
            <person name="Perotto S."/>
            <person name="Peter M."/>
            <person name="Riley R."/>
            <person name="Sitrit Y."/>
            <person name="Stielow B."/>
            <person name="Szollosi G."/>
            <person name="Zifcakova L."/>
            <person name="Stursova M."/>
            <person name="Spatafora J.W."/>
            <person name="Tedersoo L."/>
            <person name="Vaario L.-M."/>
            <person name="Yamada A."/>
            <person name="Yan M."/>
            <person name="Wang P."/>
            <person name="Xu J."/>
            <person name="Bruns T."/>
            <person name="Baldrian P."/>
            <person name="Vilgalys R."/>
            <person name="Henrissat B."/>
            <person name="Grigoriev I.V."/>
            <person name="Hibbett D."/>
            <person name="Nagy L.G."/>
            <person name="Martin F.M."/>
        </authorList>
    </citation>
    <scope>NUCLEOTIDE SEQUENCE</scope>
    <source>
        <strain evidence="1">Prilba</strain>
    </source>
</reference>
<protein>
    <submittedName>
        <fullName evidence="1">Uncharacterized protein</fullName>
    </submittedName>
</protein>
<dbReference type="AlphaFoldDB" id="A0A9P5N3X0"/>
<evidence type="ECO:0000313" key="2">
    <source>
        <dbReference type="Proteomes" id="UP000759537"/>
    </source>
</evidence>
<dbReference type="OrthoDB" id="3209172at2759"/>
<proteinExistence type="predicted"/>